<protein>
    <submittedName>
        <fullName evidence="2">Uncharacterized protein</fullName>
    </submittedName>
</protein>
<gene>
    <name evidence="2" type="ORF">SPAPADRAFT_56842</name>
</gene>
<sequence>MSLVSLPKGNQWYPLNSKGEIPTDFKPYSTGQDVQFDCIQRNIDTGEHKFDDKHQIVYGPFPKCKETQKPLSFKYGINEDLNCTIQFSDELYHLFQLYIHQDVPFSCRMALSSEPLSIEKGGAYVPFTFNFRGEIHDAHLDIDPSMNIIFTKPSTKEPEQNTFVSAIGFGSGTNTTRTVIGDELTLNLAVRWFDQLSQAYSKGTPDSNLPYSDGFYRLPMTSIPISYSIVYTYVFAASAIASAVIFMITYGWVMHKVKKNRYMHLDGDIGKQD</sequence>
<keyword evidence="1" id="KW-0812">Transmembrane</keyword>
<accession>G3ATC9</accession>
<dbReference type="AlphaFoldDB" id="G3ATC9"/>
<evidence type="ECO:0000313" key="2">
    <source>
        <dbReference type="EMBL" id="EGW30892.1"/>
    </source>
</evidence>
<reference evidence="2 3" key="1">
    <citation type="journal article" date="2011" name="Proc. Natl. Acad. Sci. U.S.A.">
        <title>Comparative genomics of xylose-fermenting fungi for enhanced biofuel production.</title>
        <authorList>
            <person name="Wohlbach D.J."/>
            <person name="Kuo A."/>
            <person name="Sato T.K."/>
            <person name="Potts K.M."/>
            <person name="Salamov A.A."/>
            <person name="LaButti K.M."/>
            <person name="Sun H."/>
            <person name="Clum A."/>
            <person name="Pangilinan J.L."/>
            <person name="Lindquist E.A."/>
            <person name="Lucas S."/>
            <person name="Lapidus A."/>
            <person name="Jin M."/>
            <person name="Gunawan C."/>
            <person name="Balan V."/>
            <person name="Dale B.E."/>
            <person name="Jeffries T.W."/>
            <person name="Zinkel R."/>
            <person name="Barry K.W."/>
            <person name="Grigoriev I.V."/>
            <person name="Gasch A.P."/>
        </authorList>
    </citation>
    <scope>NUCLEOTIDE SEQUENCE [LARGE SCALE GENOMIC DNA]</scope>
    <source>
        <strain evidence="3">NRRL Y-27907 / 11-Y1</strain>
    </source>
</reference>
<evidence type="ECO:0000313" key="3">
    <source>
        <dbReference type="Proteomes" id="UP000000709"/>
    </source>
</evidence>
<dbReference type="Proteomes" id="UP000000709">
    <property type="component" value="Unassembled WGS sequence"/>
</dbReference>
<name>G3ATC9_SPAPN</name>
<evidence type="ECO:0000256" key="1">
    <source>
        <dbReference type="SAM" id="Phobius"/>
    </source>
</evidence>
<dbReference type="KEGG" id="spaa:SPAPADRAFT_56842"/>
<dbReference type="PANTHER" id="PTHR40368:SF1">
    <property type="entry name" value="YALI0F14399P"/>
    <property type="match status" value="1"/>
</dbReference>
<keyword evidence="1" id="KW-0472">Membrane</keyword>
<keyword evidence="1" id="KW-1133">Transmembrane helix</keyword>
<dbReference type="RefSeq" id="XP_007376925.1">
    <property type="nucleotide sequence ID" value="XM_007376863.1"/>
</dbReference>
<dbReference type="PANTHER" id="PTHR40368">
    <property type="entry name" value="YALI0F14399P"/>
    <property type="match status" value="1"/>
</dbReference>
<proteinExistence type="predicted"/>
<dbReference type="eggNOG" id="ENOG502S2ZP">
    <property type="taxonomic scope" value="Eukaryota"/>
</dbReference>
<dbReference type="HOGENOM" id="CLU_051199_0_0_1"/>
<dbReference type="InParanoid" id="G3ATC9"/>
<dbReference type="OMA" id="FTDELYH"/>
<dbReference type="EMBL" id="GL996504">
    <property type="protein sequence ID" value="EGW30892.1"/>
    <property type="molecule type" value="Genomic_DNA"/>
</dbReference>
<dbReference type="STRING" id="619300.G3ATC9"/>
<dbReference type="OrthoDB" id="18530at2759"/>
<feature type="transmembrane region" description="Helical" evidence="1">
    <location>
        <begin position="230"/>
        <end position="253"/>
    </location>
</feature>
<organism evidence="3">
    <name type="scientific">Spathaspora passalidarum (strain NRRL Y-27907 / 11-Y1)</name>
    <dbReference type="NCBI Taxonomy" id="619300"/>
    <lineage>
        <taxon>Eukaryota</taxon>
        <taxon>Fungi</taxon>
        <taxon>Dikarya</taxon>
        <taxon>Ascomycota</taxon>
        <taxon>Saccharomycotina</taxon>
        <taxon>Pichiomycetes</taxon>
        <taxon>Debaryomycetaceae</taxon>
        <taxon>Spathaspora</taxon>
    </lineage>
</organism>
<dbReference type="GeneID" id="18872071"/>
<keyword evidence="3" id="KW-1185">Reference proteome</keyword>